<dbReference type="Proteomes" id="UP000677918">
    <property type="component" value="Unassembled WGS sequence"/>
</dbReference>
<comment type="caution">
    <text evidence="3">The sequence shown here is derived from an EMBL/GenBank/DDBJ whole genome shotgun (WGS) entry which is preliminary data.</text>
</comment>
<protein>
    <submittedName>
        <fullName evidence="3">Beta-hydroxyacyl-ACP dehydratase</fullName>
    </submittedName>
</protein>
<evidence type="ECO:0000313" key="4">
    <source>
        <dbReference type="Proteomes" id="UP000677918"/>
    </source>
</evidence>
<reference evidence="3" key="1">
    <citation type="submission" date="2021-04" db="EMBL/GenBank/DDBJ databases">
        <title>Draft genome sequence of Xylanibacillus composti strain K13.</title>
        <authorList>
            <person name="Uke A."/>
            <person name="Chhe C."/>
            <person name="Baramee S."/>
            <person name="Kosugi A."/>
        </authorList>
    </citation>
    <scope>NUCLEOTIDE SEQUENCE</scope>
    <source>
        <strain evidence="3">K13</strain>
    </source>
</reference>
<dbReference type="Gene3D" id="3.10.129.10">
    <property type="entry name" value="Hotdog Thioesterase"/>
    <property type="match status" value="1"/>
</dbReference>
<keyword evidence="4" id="KW-1185">Reference proteome</keyword>
<name>A0A8J4M1Z0_9BACL</name>
<proteinExistence type="inferred from homology"/>
<dbReference type="InterPro" id="IPR013114">
    <property type="entry name" value="FabA_FabZ"/>
</dbReference>
<organism evidence="3 4">
    <name type="scientific">Xylanibacillus composti</name>
    <dbReference type="NCBI Taxonomy" id="1572762"/>
    <lineage>
        <taxon>Bacteria</taxon>
        <taxon>Bacillati</taxon>
        <taxon>Bacillota</taxon>
        <taxon>Bacilli</taxon>
        <taxon>Bacillales</taxon>
        <taxon>Paenibacillaceae</taxon>
        <taxon>Xylanibacillus</taxon>
    </lineage>
</organism>
<sequence>MRAERILPYAKPWILIDQVTELKGGTQAVAVKQISSSDFYLQGHFPAHSIYPGMLLLEGIRQTIACVFLQEGTAAVWKESEVSSRFMHPVEPGDSVKYVVIRRPSGMHAAQFDGEGWVGDNKVIQARIAYRKEEEANEANARQ</sequence>
<evidence type="ECO:0000256" key="2">
    <source>
        <dbReference type="ARBA" id="ARBA00023239"/>
    </source>
</evidence>
<dbReference type="InterPro" id="IPR029069">
    <property type="entry name" value="HotDog_dom_sf"/>
</dbReference>
<keyword evidence="2" id="KW-0456">Lyase</keyword>
<evidence type="ECO:0000256" key="1">
    <source>
        <dbReference type="ARBA" id="ARBA00009174"/>
    </source>
</evidence>
<dbReference type="EMBL" id="BOVK01000027">
    <property type="protein sequence ID" value="GIQ69330.1"/>
    <property type="molecule type" value="Genomic_DNA"/>
</dbReference>
<dbReference type="Pfam" id="PF07977">
    <property type="entry name" value="FabA"/>
    <property type="match status" value="1"/>
</dbReference>
<dbReference type="SUPFAM" id="SSF54637">
    <property type="entry name" value="Thioesterase/thiol ester dehydrase-isomerase"/>
    <property type="match status" value="1"/>
</dbReference>
<evidence type="ECO:0000313" key="3">
    <source>
        <dbReference type="EMBL" id="GIQ69330.1"/>
    </source>
</evidence>
<dbReference type="GO" id="GO:0016829">
    <property type="term" value="F:lyase activity"/>
    <property type="evidence" value="ECO:0007669"/>
    <property type="project" value="UniProtKB-KW"/>
</dbReference>
<comment type="similarity">
    <text evidence="1">Belongs to the thioester dehydratase family. FabZ subfamily.</text>
</comment>
<dbReference type="PANTHER" id="PTHR30272:SF1">
    <property type="entry name" value="3-HYDROXYACYL-[ACYL-CARRIER-PROTEIN] DEHYDRATASE"/>
    <property type="match status" value="1"/>
</dbReference>
<dbReference type="RefSeq" id="WP_213412135.1">
    <property type="nucleotide sequence ID" value="NZ_BOVK01000027.1"/>
</dbReference>
<dbReference type="AlphaFoldDB" id="A0A8J4M1Z0"/>
<accession>A0A8J4M1Z0</accession>
<dbReference type="PANTHER" id="PTHR30272">
    <property type="entry name" value="3-HYDROXYACYL-[ACYL-CARRIER-PROTEIN] DEHYDRATASE"/>
    <property type="match status" value="1"/>
</dbReference>
<gene>
    <name evidence="3" type="ORF">XYCOK13_21540</name>
</gene>